<feature type="domain" description="RCK C-terminal" evidence="8">
    <location>
        <begin position="204"/>
        <end position="289"/>
    </location>
</feature>
<comment type="subcellular location">
    <subcellularLocation>
        <location evidence="1">Membrane</location>
        <topology evidence="1">Multi-pass membrane protein</topology>
    </subcellularLocation>
</comment>
<dbReference type="InterPro" id="IPR051679">
    <property type="entry name" value="DASS-Related_Transporters"/>
</dbReference>
<keyword evidence="3 7" id="KW-0812">Transmembrane</keyword>
<dbReference type="Proteomes" id="UP001300692">
    <property type="component" value="Unassembled WGS sequence"/>
</dbReference>
<feature type="transmembrane region" description="Helical" evidence="7">
    <location>
        <begin position="133"/>
        <end position="153"/>
    </location>
</feature>
<dbReference type="InterPro" id="IPR006037">
    <property type="entry name" value="RCK_C"/>
</dbReference>
<reference evidence="9 10" key="1">
    <citation type="submission" date="2022-10" db="EMBL/GenBank/DDBJ databases">
        <title>Comparative genomics and taxonomic characterization of three novel marine species of genus Reichenbachiella exhibiting antioxidant and polysaccharide degradation activities.</title>
        <authorList>
            <person name="Muhammad N."/>
            <person name="Lee Y.-J."/>
            <person name="Ko J."/>
            <person name="Kim S.-G."/>
        </authorList>
    </citation>
    <scope>NUCLEOTIDE SEQUENCE [LARGE SCALE GENOMIC DNA]</scope>
    <source>
        <strain evidence="9 10">ABR2-5</strain>
    </source>
</reference>
<evidence type="ECO:0000256" key="3">
    <source>
        <dbReference type="ARBA" id="ARBA00022692"/>
    </source>
</evidence>
<accession>A0ABT3CTL5</accession>
<keyword evidence="6 7" id="KW-0472">Membrane</keyword>
<keyword evidence="10" id="KW-1185">Reference proteome</keyword>
<evidence type="ECO:0000256" key="5">
    <source>
        <dbReference type="ARBA" id="ARBA00022989"/>
    </source>
</evidence>
<feature type="transmembrane region" description="Helical" evidence="7">
    <location>
        <begin position="572"/>
        <end position="592"/>
    </location>
</feature>
<dbReference type="PROSITE" id="PS51202">
    <property type="entry name" value="RCK_C"/>
    <property type="match status" value="2"/>
</dbReference>
<evidence type="ECO:0000256" key="4">
    <source>
        <dbReference type="ARBA" id="ARBA00022737"/>
    </source>
</evidence>
<name>A0ABT3CTL5_9BACT</name>
<dbReference type="InterPro" id="IPR036721">
    <property type="entry name" value="RCK_C_sf"/>
</dbReference>
<dbReference type="EMBL" id="JAOYOD010000001">
    <property type="protein sequence ID" value="MCV9387055.1"/>
    <property type="molecule type" value="Genomic_DNA"/>
</dbReference>
<gene>
    <name evidence="9" type="ORF">N7U62_10295</name>
</gene>
<feature type="transmembrane region" description="Helical" evidence="7">
    <location>
        <begin position="22"/>
        <end position="41"/>
    </location>
</feature>
<evidence type="ECO:0000313" key="9">
    <source>
        <dbReference type="EMBL" id="MCV9387055.1"/>
    </source>
</evidence>
<dbReference type="Pfam" id="PF02080">
    <property type="entry name" value="TrkA_C"/>
    <property type="match status" value="2"/>
</dbReference>
<feature type="transmembrane region" description="Helical" evidence="7">
    <location>
        <begin position="531"/>
        <end position="552"/>
    </location>
</feature>
<evidence type="ECO:0000256" key="1">
    <source>
        <dbReference type="ARBA" id="ARBA00004141"/>
    </source>
</evidence>
<feature type="transmembrane region" description="Helical" evidence="7">
    <location>
        <begin position="480"/>
        <end position="503"/>
    </location>
</feature>
<feature type="transmembrane region" description="Helical" evidence="7">
    <location>
        <begin position="449"/>
        <end position="468"/>
    </location>
</feature>
<protein>
    <submittedName>
        <fullName evidence="9">SLC13 family permease</fullName>
    </submittedName>
</protein>
<dbReference type="PANTHER" id="PTHR43652">
    <property type="entry name" value="BASIC AMINO ACID ANTIPORTER YFCC-RELATED"/>
    <property type="match status" value="1"/>
</dbReference>
<feature type="domain" description="RCK C-terminal" evidence="8">
    <location>
        <begin position="297"/>
        <end position="381"/>
    </location>
</feature>
<keyword evidence="4" id="KW-0677">Repeat</keyword>
<proteinExistence type="predicted"/>
<evidence type="ECO:0000256" key="6">
    <source>
        <dbReference type="ARBA" id="ARBA00023136"/>
    </source>
</evidence>
<dbReference type="RefSeq" id="WP_264137882.1">
    <property type="nucleotide sequence ID" value="NZ_JAOYOD010000001.1"/>
</dbReference>
<keyword evidence="5 7" id="KW-1133">Transmembrane helix</keyword>
<comment type="caution">
    <text evidence="9">The sequence shown here is derived from an EMBL/GenBank/DDBJ whole genome shotgun (WGS) entry which is preliminary data.</text>
</comment>
<organism evidence="9 10">
    <name type="scientific">Reichenbachiella ulvae</name>
    <dbReference type="NCBI Taxonomy" id="2980104"/>
    <lineage>
        <taxon>Bacteria</taxon>
        <taxon>Pseudomonadati</taxon>
        <taxon>Bacteroidota</taxon>
        <taxon>Cytophagia</taxon>
        <taxon>Cytophagales</taxon>
        <taxon>Reichenbachiellaceae</taxon>
        <taxon>Reichenbachiella</taxon>
    </lineage>
</organism>
<dbReference type="PANTHER" id="PTHR43652:SF2">
    <property type="entry name" value="BASIC AMINO ACID ANTIPORTER YFCC-RELATED"/>
    <property type="match status" value="1"/>
</dbReference>
<feature type="transmembrane region" description="Helical" evidence="7">
    <location>
        <begin position="173"/>
        <end position="193"/>
    </location>
</feature>
<evidence type="ECO:0000256" key="7">
    <source>
        <dbReference type="SAM" id="Phobius"/>
    </source>
</evidence>
<dbReference type="SUPFAM" id="SSF116726">
    <property type="entry name" value="TrkA C-terminal domain-like"/>
    <property type="match status" value="2"/>
</dbReference>
<evidence type="ECO:0000259" key="8">
    <source>
        <dbReference type="PROSITE" id="PS51202"/>
    </source>
</evidence>
<dbReference type="Gene3D" id="3.30.70.1450">
    <property type="entry name" value="Regulator of K+ conductance, C-terminal domain"/>
    <property type="match status" value="2"/>
</dbReference>
<dbReference type="Pfam" id="PF03600">
    <property type="entry name" value="CitMHS"/>
    <property type="match status" value="1"/>
</dbReference>
<feature type="transmembrane region" description="Helical" evidence="7">
    <location>
        <begin position="404"/>
        <end position="437"/>
    </location>
</feature>
<sequence length="594" mass="64976">MDALILAGIIGVSLLLFISEKVRVDVVALLIMSALIATGILSPKEAILGFSNAATVTVLFMFMLSAALLNTGALNQLGVFFAKTFQRNHTLGLFTMMIFVAIVSAFINNTPVVALFIPIVVQTAKEINISPGKLLIPLSFASIFGGMCTLIGTSTNVLVDGIARQNGLEGFDMFTLAPAGGTLLVVGMLYMLIFGKKLLPNREAKGENNGYHLREYLMEIELFEEARSVGQKIVNAPLVKEYGMDILEVMRGKEVFSLPTGDFILKAGDVLKARCNVEKLKKLKDKLQIRLNPVLKISDHEFTSDETSLVELIITSNSRFEGKTMQEVNFRQRYRAIPLAIKHREDIIHERLMNTPLKAGDIVLVEIKNNRLNKLKEEENQQNQPFLLLTEHPNHPINWKNFSIVMACLAGVVLLSTFNILHVLGGTVIASAVLILTKCIPVKNIYDVIDWKVVFLLAGALSLGIAMEKTGLSNMIADRVIGIVGPFGPIAIISSLFLLTMLLTEVMSNNASAALLAPIAIATAHQLDVNAMPFLVAITLGASASFMTPVGYQTNTMIYGAGGYRFRDFTKVGLGLGILFWLVATLVIPFFYEI</sequence>
<evidence type="ECO:0000313" key="10">
    <source>
        <dbReference type="Proteomes" id="UP001300692"/>
    </source>
</evidence>
<feature type="transmembrane region" description="Helical" evidence="7">
    <location>
        <begin position="53"/>
        <end position="73"/>
    </location>
</feature>
<dbReference type="InterPro" id="IPR004680">
    <property type="entry name" value="Cit_transptr-like_dom"/>
</dbReference>
<evidence type="ECO:0000256" key="2">
    <source>
        <dbReference type="ARBA" id="ARBA00022448"/>
    </source>
</evidence>
<feature type="transmembrane region" description="Helical" evidence="7">
    <location>
        <begin position="93"/>
        <end position="121"/>
    </location>
</feature>
<keyword evidence="2" id="KW-0813">Transport</keyword>